<dbReference type="InterPro" id="IPR037219">
    <property type="entry name" value="Peptidase_M41-like"/>
</dbReference>
<evidence type="ECO:0000313" key="2">
    <source>
        <dbReference type="RefSeq" id="XP_010244612.1"/>
    </source>
</evidence>
<dbReference type="InParanoid" id="A0A1U7ZBI2"/>
<dbReference type="Proteomes" id="UP000189703">
    <property type="component" value="Unplaced"/>
</dbReference>
<gene>
    <name evidence="2" type="primary">LOC104588403</name>
</gene>
<dbReference type="GeneID" id="104588403"/>
<dbReference type="KEGG" id="nnu:104588403"/>
<dbReference type="PANTHER" id="PTHR33471:SF4">
    <property type="entry name" value="T22H22.11 PROTEIN"/>
    <property type="match status" value="1"/>
</dbReference>
<accession>A0A1U7ZBI2</accession>
<dbReference type="GO" id="GO:0004222">
    <property type="term" value="F:metalloendopeptidase activity"/>
    <property type="evidence" value="ECO:0007669"/>
    <property type="project" value="InterPro"/>
</dbReference>
<sequence>MVLCHQVRWMAACAVNEDFFPNTNSIVFTVRPNGIGMSSRHRPEFQMTRNMIVSTGRKEQLSLRRHGLQRVDRELSRGNFKTALSIVKQLQEKPGGLCGFGAAKLQVPRSVNTLDELKLIGPDILPLLPLVDPLLELVDRSLKIATLESISFNELESSILDTDSLCEEKHLMCMQHEAGHFLIAYLLGILPRGYAVPSIEAFWKDKFIVGKVEFVGFEFLKEVNRGNFSSKNLNRFSCITLAGLVSEYLVFGFSEGSYSDIEKLNRIFKCLGFTENEADSQVKWALLNTVILLHRHREARSKLAEAMGLGKSVGFCINTIENSINGGCI</sequence>
<dbReference type="OrthoDB" id="66620at2759"/>
<dbReference type="RefSeq" id="XP_010244612.1">
    <property type="nucleotide sequence ID" value="XM_010246310.2"/>
</dbReference>
<protein>
    <submittedName>
        <fullName evidence="2">Uncharacterized protein LOC104588403</fullName>
    </submittedName>
</protein>
<proteinExistence type="predicted"/>
<dbReference type="FunFam" id="1.20.58.760:FF:000009">
    <property type="entry name" value="Translation initiation factor 3 subunit I"/>
    <property type="match status" value="1"/>
</dbReference>
<dbReference type="STRING" id="4432.A0A1U7ZBI2"/>
<dbReference type="GO" id="GO:0006508">
    <property type="term" value="P:proteolysis"/>
    <property type="evidence" value="ECO:0007669"/>
    <property type="project" value="InterPro"/>
</dbReference>
<reference evidence="2" key="1">
    <citation type="submission" date="2025-08" db="UniProtKB">
        <authorList>
            <consortium name="RefSeq"/>
        </authorList>
    </citation>
    <scope>IDENTIFICATION</scope>
</reference>
<dbReference type="AlphaFoldDB" id="A0A1U7ZBI2"/>
<dbReference type="GO" id="GO:0005524">
    <property type="term" value="F:ATP binding"/>
    <property type="evidence" value="ECO:0007669"/>
    <property type="project" value="InterPro"/>
</dbReference>
<keyword evidence="1" id="KW-1185">Reference proteome</keyword>
<organism evidence="1 2">
    <name type="scientific">Nelumbo nucifera</name>
    <name type="common">Sacred lotus</name>
    <dbReference type="NCBI Taxonomy" id="4432"/>
    <lineage>
        <taxon>Eukaryota</taxon>
        <taxon>Viridiplantae</taxon>
        <taxon>Streptophyta</taxon>
        <taxon>Embryophyta</taxon>
        <taxon>Tracheophyta</taxon>
        <taxon>Spermatophyta</taxon>
        <taxon>Magnoliopsida</taxon>
        <taxon>Proteales</taxon>
        <taxon>Nelumbonaceae</taxon>
        <taxon>Nelumbo</taxon>
    </lineage>
</organism>
<evidence type="ECO:0000313" key="1">
    <source>
        <dbReference type="Proteomes" id="UP000189703"/>
    </source>
</evidence>
<dbReference type="PANTHER" id="PTHR33471">
    <property type="entry name" value="ATP-DEPENDENT ZINC METALLOPROTEASE-RELATED"/>
    <property type="match status" value="1"/>
</dbReference>
<dbReference type="eggNOG" id="ENOG502RXMY">
    <property type="taxonomic scope" value="Eukaryota"/>
</dbReference>
<dbReference type="Gene3D" id="1.20.58.760">
    <property type="entry name" value="Peptidase M41"/>
    <property type="match status" value="1"/>
</dbReference>
<dbReference type="SUPFAM" id="SSF140990">
    <property type="entry name" value="FtsH protease domain-like"/>
    <property type="match status" value="1"/>
</dbReference>
<dbReference type="GO" id="GO:0004176">
    <property type="term" value="F:ATP-dependent peptidase activity"/>
    <property type="evidence" value="ECO:0007669"/>
    <property type="project" value="InterPro"/>
</dbReference>
<name>A0A1U7ZBI2_NELNU</name>
<dbReference type="OMA" id="GRSIGNC"/>